<evidence type="ECO:0000313" key="2">
    <source>
        <dbReference type="EMBL" id="MFD1364015.1"/>
    </source>
</evidence>
<organism evidence="2 3">
    <name type="scientific">Actinoplanes sichuanensis</name>
    <dbReference type="NCBI Taxonomy" id="512349"/>
    <lineage>
        <taxon>Bacteria</taxon>
        <taxon>Bacillati</taxon>
        <taxon>Actinomycetota</taxon>
        <taxon>Actinomycetes</taxon>
        <taxon>Micromonosporales</taxon>
        <taxon>Micromonosporaceae</taxon>
        <taxon>Actinoplanes</taxon>
    </lineage>
</organism>
<feature type="region of interest" description="Disordered" evidence="1">
    <location>
        <begin position="366"/>
        <end position="388"/>
    </location>
</feature>
<protein>
    <submittedName>
        <fullName evidence="2">Uncharacterized protein</fullName>
    </submittedName>
</protein>
<feature type="region of interest" description="Disordered" evidence="1">
    <location>
        <begin position="286"/>
        <end position="339"/>
    </location>
</feature>
<dbReference type="EMBL" id="JBHTMK010000004">
    <property type="protein sequence ID" value="MFD1364015.1"/>
    <property type="molecule type" value="Genomic_DNA"/>
</dbReference>
<dbReference type="RefSeq" id="WP_378078128.1">
    <property type="nucleotide sequence ID" value="NZ_JBHTMK010000004.1"/>
</dbReference>
<feature type="compositionally biased region" description="Basic and acidic residues" evidence="1">
    <location>
        <begin position="319"/>
        <end position="334"/>
    </location>
</feature>
<comment type="caution">
    <text evidence="2">The sequence shown here is derived from an EMBL/GenBank/DDBJ whole genome shotgun (WGS) entry which is preliminary data.</text>
</comment>
<keyword evidence="3" id="KW-1185">Reference proteome</keyword>
<accession>A0ABW4A009</accession>
<evidence type="ECO:0000313" key="3">
    <source>
        <dbReference type="Proteomes" id="UP001597183"/>
    </source>
</evidence>
<name>A0ABW4A009_9ACTN</name>
<feature type="compositionally biased region" description="Basic and acidic residues" evidence="1">
    <location>
        <begin position="180"/>
        <end position="189"/>
    </location>
</feature>
<feature type="region of interest" description="Disordered" evidence="1">
    <location>
        <begin position="168"/>
        <end position="189"/>
    </location>
</feature>
<reference evidence="3" key="1">
    <citation type="journal article" date="2019" name="Int. J. Syst. Evol. Microbiol.">
        <title>The Global Catalogue of Microorganisms (GCM) 10K type strain sequencing project: providing services to taxonomists for standard genome sequencing and annotation.</title>
        <authorList>
            <consortium name="The Broad Institute Genomics Platform"/>
            <consortium name="The Broad Institute Genome Sequencing Center for Infectious Disease"/>
            <person name="Wu L."/>
            <person name="Ma J."/>
        </authorList>
    </citation>
    <scope>NUCLEOTIDE SEQUENCE [LARGE SCALE GENOMIC DNA]</scope>
    <source>
        <strain evidence="3">CCM 7526</strain>
    </source>
</reference>
<sequence>MDRLCCHRPGYVEQIDDPPVADHHPATVGIERRDGVLAGSGDEANGVVTFPIQDGDAAFVVDPQLSTPGGVRETLPAGEQVRRPAVEHRRQFTPCGQRHLTLARPDRGMNGIIVGFARTDGEPCGHPSGGTDDVGAGCGWDAGSEPVGPHRDADVELVLQPRSDPPGFFGEILGNSQRAGDTEPLSRRDRDKYHVRPAPGFRWEALHLGEDPSAEIVDRVFVGRVAVQQGVSEPGQASRHVGCLGRGHLRPQQMLEHRRGPIAGAYRGGEMGNGVEAVRPVRQARPQSFGDRRDEGDTECAIGAAERREPQPRLQRGLGAREETQPGAPEKRLVDPQGQAHRFGEFADLGVSRQLVVDPVSFRCGHAEVPFESGRRRRREDVPTDQGG</sequence>
<gene>
    <name evidence="2" type="ORF">ACFQ5G_01515</name>
</gene>
<evidence type="ECO:0000256" key="1">
    <source>
        <dbReference type="SAM" id="MobiDB-lite"/>
    </source>
</evidence>
<dbReference type="Proteomes" id="UP001597183">
    <property type="component" value="Unassembled WGS sequence"/>
</dbReference>
<proteinExistence type="predicted"/>